<dbReference type="Pfam" id="PF01810">
    <property type="entry name" value="LysE"/>
    <property type="match status" value="1"/>
</dbReference>
<dbReference type="Proteomes" id="UP000092598">
    <property type="component" value="Chromosome"/>
</dbReference>
<keyword evidence="8" id="KW-1185">Reference proteome</keyword>
<evidence type="ECO:0000256" key="6">
    <source>
        <dbReference type="SAM" id="Phobius"/>
    </source>
</evidence>
<dbReference type="KEGG" id="sls:SLINC_2894"/>
<comment type="subcellular location">
    <subcellularLocation>
        <location evidence="1">Cell membrane</location>
        <topology evidence="1">Multi-pass membrane protein</topology>
    </subcellularLocation>
</comment>
<gene>
    <name evidence="7" type="ORF">SLINC_2894</name>
</gene>
<accession>A0A1B1M908</accession>
<evidence type="ECO:0000256" key="5">
    <source>
        <dbReference type="ARBA" id="ARBA00023136"/>
    </source>
</evidence>
<evidence type="ECO:0000313" key="7">
    <source>
        <dbReference type="EMBL" id="ANS65118.1"/>
    </source>
</evidence>
<keyword evidence="4 6" id="KW-1133">Transmembrane helix</keyword>
<keyword evidence="3 6" id="KW-0812">Transmembrane</keyword>
<dbReference type="PIRSF" id="PIRSF006324">
    <property type="entry name" value="LeuE"/>
    <property type="match status" value="1"/>
</dbReference>
<keyword evidence="5 6" id="KW-0472">Membrane</keyword>
<evidence type="ECO:0000313" key="8">
    <source>
        <dbReference type="Proteomes" id="UP000092598"/>
    </source>
</evidence>
<feature type="transmembrane region" description="Helical" evidence="6">
    <location>
        <begin position="81"/>
        <end position="101"/>
    </location>
</feature>
<evidence type="ECO:0000256" key="4">
    <source>
        <dbReference type="ARBA" id="ARBA00022989"/>
    </source>
</evidence>
<evidence type="ECO:0000256" key="3">
    <source>
        <dbReference type="ARBA" id="ARBA00022692"/>
    </source>
</evidence>
<dbReference type="GO" id="GO:0005886">
    <property type="term" value="C:plasma membrane"/>
    <property type="evidence" value="ECO:0007669"/>
    <property type="project" value="UniProtKB-SubCell"/>
</dbReference>
<feature type="transmembrane region" description="Helical" evidence="6">
    <location>
        <begin position="15"/>
        <end position="38"/>
    </location>
</feature>
<dbReference type="PANTHER" id="PTHR30086:SF14">
    <property type="entry name" value="HOMOSERINE_HOMOSERINE LACTONE EFFLUX PROTEIN"/>
    <property type="match status" value="1"/>
</dbReference>
<dbReference type="AlphaFoldDB" id="A0A1B1M908"/>
<dbReference type="EMBL" id="CP016438">
    <property type="protein sequence ID" value="ANS65118.1"/>
    <property type="molecule type" value="Genomic_DNA"/>
</dbReference>
<keyword evidence="2" id="KW-1003">Cell membrane</keyword>
<name>A0A1B1M908_STRLN</name>
<dbReference type="PATRIC" id="fig|1915.4.peg.3193"/>
<evidence type="ECO:0000256" key="2">
    <source>
        <dbReference type="ARBA" id="ARBA00022475"/>
    </source>
</evidence>
<organism evidence="7 8">
    <name type="scientific">Streptomyces lincolnensis</name>
    <dbReference type="NCBI Taxonomy" id="1915"/>
    <lineage>
        <taxon>Bacteria</taxon>
        <taxon>Bacillati</taxon>
        <taxon>Actinomycetota</taxon>
        <taxon>Actinomycetes</taxon>
        <taxon>Kitasatosporales</taxon>
        <taxon>Streptomycetaceae</taxon>
        <taxon>Streptomyces</taxon>
    </lineage>
</organism>
<dbReference type="PANTHER" id="PTHR30086">
    <property type="entry name" value="ARGININE EXPORTER PROTEIN ARGO"/>
    <property type="match status" value="1"/>
</dbReference>
<dbReference type="GO" id="GO:0042970">
    <property type="term" value="F:homoserine transmembrane transporter activity"/>
    <property type="evidence" value="ECO:0007669"/>
    <property type="project" value="TreeGrafter"/>
</dbReference>
<dbReference type="STRING" id="1915.SLINC_2894"/>
<feature type="transmembrane region" description="Helical" evidence="6">
    <location>
        <begin position="50"/>
        <end position="75"/>
    </location>
</feature>
<reference evidence="7 8" key="1">
    <citation type="submission" date="2016-07" db="EMBL/GenBank/DDBJ databases">
        <title>Enhancement of antibiotic productionsby engineered nitrateutilization in actinobacteria.</title>
        <authorList>
            <person name="Meng S.C."/>
        </authorList>
    </citation>
    <scope>NUCLEOTIDE SEQUENCE [LARGE SCALE GENOMIC DNA]</scope>
    <source>
        <strain evidence="7 8">NRRL 2936</strain>
    </source>
</reference>
<dbReference type="InterPro" id="IPR001123">
    <property type="entry name" value="LeuE-type"/>
</dbReference>
<protein>
    <submittedName>
        <fullName evidence="7">Uncharacterized protein</fullName>
    </submittedName>
</protein>
<proteinExistence type="predicted"/>
<sequence>MVLYRGPSRYQGGRMSIAFLLTTLVVCVTPGTGVVYTLATGLARGRRASVVAAAGCTLAIVPHVLATVTGLAALLHASATAFQVLKYAGVVYLLYMAWAMVRDKSALDISQDVTPVTARQVVARAVLINVLNPKVTIFFLAFLPQFVDAGRPHSGLRMLALGGVFMVVTFLVFVVYGLLAASMRQHVISRPRVMAWLRRGFAGSFVALGGKLAYDS</sequence>
<evidence type="ECO:0000256" key="1">
    <source>
        <dbReference type="ARBA" id="ARBA00004651"/>
    </source>
</evidence>
<feature type="transmembrane region" description="Helical" evidence="6">
    <location>
        <begin position="121"/>
        <end position="147"/>
    </location>
</feature>
<feature type="transmembrane region" description="Helical" evidence="6">
    <location>
        <begin position="159"/>
        <end position="181"/>
    </location>
</feature>